<feature type="compositionally biased region" description="Basic and acidic residues" evidence="1">
    <location>
        <begin position="810"/>
        <end position="821"/>
    </location>
</feature>
<reference evidence="2" key="2">
    <citation type="journal article" date="2023" name="IMA Fungus">
        <title>Comparative genomic study of the Penicillium genus elucidates a diverse pangenome and 15 lateral gene transfer events.</title>
        <authorList>
            <person name="Petersen C."/>
            <person name="Sorensen T."/>
            <person name="Nielsen M.R."/>
            <person name="Sondergaard T.E."/>
            <person name="Sorensen J.L."/>
            <person name="Fitzpatrick D.A."/>
            <person name="Frisvad J.C."/>
            <person name="Nielsen K.L."/>
        </authorList>
    </citation>
    <scope>NUCLEOTIDE SEQUENCE</scope>
    <source>
        <strain evidence="2">IBT 17660</strain>
    </source>
</reference>
<comment type="caution">
    <text evidence="2">The sequence shown here is derived from an EMBL/GenBank/DDBJ whole genome shotgun (WGS) entry which is preliminary data.</text>
</comment>
<feature type="compositionally biased region" description="Polar residues" evidence="1">
    <location>
        <begin position="830"/>
        <end position="848"/>
    </location>
</feature>
<feature type="compositionally biased region" description="Basic and acidic residues" evidence="1">
    <location>
        <begin position="27"/>
        <end position="43"/>
    </location>
</feature>
<dbReference type="PANTHER" id="PTHR37535:SF3">
    <property type="entry name" value="FLUG DOMAIN-CONTAINING PROTEIN"/>
    <property type="match status" value="1"/>
</dbReference>
<accession>A0A9W9WDG2</accession>
<protein>
    <recommendedName>
        <fullName evidence="4">C2H2-type domain-containing protein</fullName>
    </recommendedName>
</protein>
<feature type="region of interest" description="Disordered" evidence="1">
    <location>
        <begin position="806"/>
        <end position="870"/>
    </location>
</feature>
<organism evidence="2 3">
    <name type="scientific">Penicillium desertorum</name>
    <dbReference type="NCBI Taxonomy" id="1303715"/>
    <lineage>
        <taxon>Eukaryota</taxon>
        <taxon>Fungi</taxon>
        <taxon>Dikarya</taxon>
        <taxon>Ascomycota</taxon>
        <taxon>Pezizomycotina</taxon>
        <taxon>Eurotiomycetes</taxon>
        <taxon>Eurotiomycetidae</taxon>
        <taxon>Eurotiales</taxon>
        <taxon>Aspergillaceae</taxon>
        <taxon>Penicillium</taxon>
    </lineage>
</organism>
<proteinExistence type="predicted"/>
<reference evidence="2" key="1">
    <citation type="submission" date="2022-12" db="EMBL/GenBank/DDBJ databases">
        <authorList>
            <person name="Petersen C."/>
        </authorList>
    </citation>
    <scope>NUCLEOTIDE SEQUENCE</scope>
    <source>
        <strain evidence="2">IBT 17660</strain>
    </source>
</reference>
<feature type="region of interest" description="Disordered" evidence="1">
    <location>
        <begin position="1"/>
        <end position="43"/>
    </location>
</feature>
<name>A0A9W9WDG2_9EURO</name>
<sequence>MGIKRQTCDLAKERRRARRKETGFQPEAHREDDATRGKHKRTDESNAIHLQYVELWIEFLIESGRASDGYELEKGSPVPEITLIKEFIRWYVHSTKGRLDPDGRPTVVTTMACAERFFGGFETATGNMIAEADRSEIYGVFRLTLSQWIKGTLTKQKVIVKMEKEKFNFTKTDYNNTVSSIWTVDDPVFIHGTMKVFLLFALQLYLFTGARVGAFIPRNRHQHQRGLRYKTSSYFVLILLTSHGILGGESINSGSKKNRDPEYTVFGIGIRDHSRPQFASGLLLASIGINQGTLYGINTLEDLAQLRLLEGEDEIPLRWRHDALEKPVFRNVTAQGVQDLTLTTERFCYFLRQNFRKANYSKVPKIHDIRRALGKKVDGRYGSALVSQLYGHKDGKTYETSYLSYCSSMDTVACALDEEKDDRHIEYFQGYKQFCEPGLPGQLPAGIEESILESDELAEIRSRSGLADATGNKDLEKYERLQYRKTHTRLRLSALTNYRTQWVRDRRDWRVLSGGQKSPDEPERNACTRALALIMPEIGRLAAIMSSTDPMSFDEKLLFMKDLQKQCSRNYDVIYLPNEAPVNGKCPVASCQEDVHSMAKSSRSAHIHECIRTYKASQFGVSKLDMKFCYECMQWFHTKHQWREHCEHHLMSWGRLHCEVIIYRYTIIRPGYCPCCIRDESLKAEERLRYWCHSKKLRDHIKDTHLQRMKWPTTDPLCGCPRSFDNARDFCRHLYDVHGFTKGIWQSNNADNRDDEATKVLGVRGKKRALQSEQQQCNDERSENCAKKSRTHNHGLAHVSKFGLKCTSTEPEKKPPKELRFCHYRPPRPNSQQYPSDNACMTNPTQASFVEDQPRRSESSDRCDNTSASSRRNSIASCVSDAADSHLSSQPTTPGLDAIDPRILVPIGFNIKNDCPNYDPEPIQPHILSSVGLETKNESKDMIDANPPFPSPANPSREDCINDVDDSTSRALETCCLIPSNNTTVAVDDKCEEHPHTQAETDGNPPCDDQADVSNVRRPLTRAKSRLQPPLNNPDDLGTRKLRQKLNTREKRKLLELKGKKMTIRQIGPLFADIDTVFLRQSWEDMELPQRCTRSRASRTSRRD</sequence>
<dbReference type="Proteomes" id="UP001147760">
    <property type="component" value="Unassembled WGS sequence"/>
</dbReference>
<feature type="compositionally biased region" description="Basic and acidic residues" evidence="1">
    <location>
        <begin position="852"/>
        <end position="864"/>
    </location>
</feature>
<evidence type="ECO:0000313" key="3">
    <source>
        <dbReference type="Proteomes" id="UP001147760"/>
    </source>
</evidence>
<feature type="region of interest" description="Disordered" evidence="1">
    <location>
        <begin position="766"/>
        <end position="792"/>
    </location>
</feature>
<gene>
    <name evidence="2" type="ORF">N7530_011455</name>
</gene>
<dbReference type="EMBL" id="JAPWDO010000009">
    <property type="protein sequence ID" value="KAJ5456181.1"/>
    <property type="molecule type" value="Genomic_DNA"/>
</dbReference>
<feature type="region of interest" description="Disordered" evidence="1">
    <location>
        <begin position="992"/>
        <end position="1041"/>
    </location>
</feature>
<dbReference type="OrthoDB" id="5400577at2759"/>
<evidence type="ECO:0000313" key="2">
    <source>
        <dbReference type="EMBL" id="KAJ5456181.1"/>
    </source>
</evidence>
<evidence type="ECO:0000256" key="1">
    <source>
        <dbReference type="SAM" id="MobiDB-lite"/>
    </source>
</evidence>
<evidence type="ECO:0008006" key="4">
    <source>
        <dbReference type="Google" id="ProtNLM"/>
    </source>
</evidence>
<dbReference type="InterPro" id="IPR021842">
    <property type="entry name" value="DUF3435"/>
</dbReference>
<dbReference type="AlphaFoldDB" id="A0A9W9WDG2"/>
<keyword evidence="3" id="KW-1185">Reference proteome</keyword>
<feature type="compositionally biased region" description="Basic and acidic residues" evidence="1">
    <location>
        <begin position="1"/>
        <end position="12"/>
    </location>
</feature>
<dbReference type="Pfam" id="PF11917">
    <property type="entry name" value="DUF3435"/>
    <property type="match status" value="1"/>
</dbReference>
<dbReference type="PANTHER" id="PTHR37535">
    <property type="entry name" value="FLUG DOMAIN PROTEIN"/>
    <property type="match status" value="1"/>
</dbReference>